<protein>
    <recommendedName>
        <fullName evidence="4">DUF4412 domain-containing protein</fullName>
    </recommendedName>
</protein>
<evidence type="ECO:0000256" key="1">
    <source>
        <dbReference type="SAM" id="SignalP"/>
    </source>
</evidence>
<gene>
    <name evidence="2" type="ORF">CRI94_11725</name>
</gene>
<feature type="signal peptide" evidence="1">
    <location>
        <begin position="1"/>
        <end position="42"/>
    </location>
</feature>
<comment type="caution">
    <text evidence="2">The sequence shown here is derived from an EMBL/GenBank/DDBJ whole genome shotgun (WGS) entry which is preliminary data.</text>
</comment>
<keyword evidence="3" id="KW-1185">Reference proteome</keyword>
<feature type="chain" id="PRO_5012676250" description="DUF4412 domain-containing protein" evidence="1">
    <location>
        <begin position="43"/>
        <end position="267"/>
    </location>
</feature>
<dbReference type="EMBL" id="PDEQ01000005">
    <property type="protein sequence ID" value="PEN13300.1"/>
    <property type="molecule type" value="Genomic_DNA"/>
</dbReference>
<organism evidence="2 3">
    <name type="scientific">Longibacter salinarum</name>
    <dbReference type="NCBI Taxonomy" id="1850348"/>
    <lineage>
        <taxon>Bacteria</taxon>
        <taxon>Pseudomonadati</taxon>
        <taxon>Rhodothermota</taxon>
        <taxon>Rhodothermia</taxon>
        <taxon>Rhodothermales</taxon>
        <taxon>Salisaetaceae</taxon>
        <taxon>Longibacter</taxon>
    </lineage>
</organism>
<dbReference type="AlphaFoldDB" id="A0A2A8CXF1"/>
<sequence length="267" mass="29681">MTTTASFFSASFASVQRACSRSLLLLALLFAAAVPLAPLASAQTAASVMNDVQRTHASMFEDVDNYMMKTDTYTTYYKKEEGGGPFDFRSAVQVSGQGRPMGADAMQNQADQYAKIGEIGSYAGTETVNGTECHVIRVSEPGQLDESLRTASEVTYFIGVGDNYMRRMSLRGMTPQGDGGMTMDMKDYRTVDGVSLPFRMEIRMDVSEEQRKQMEQMKKQMENMPEAQRESMEKMMGDQMRRLMNDEPIVITVTEVVVNGPIPYGVF</sequence>
<evidence type="ECO:0000313" key="2">
    <source>
        <dbReference type="EMBL" id="PEN13300.1"/>
    </source>
</evidence>
<dbReference type="OrthoDB" id="1495873at2"/>
<reference evidence="2 3" key="1">
    <citation type="submission" date="2017-10" db="EMBL/GenBank/DDBJ databases">
        <title>Draft genome of Longibacter Salinarum.</title>
        <authorList>
            <person name="Goh K.M."/>
            <person name="Shamsir M.S."/>
            <person name="Lim S.W."/>
        </authorList>
    </citation>
    <scope>NUCLEOTIDE SEQUENCE [LARGE SCALE GENOMIC DNA]</scope>
    <source>
        <strain evidence="2 3">KCTC 52045</strain>
    </source>
</reference>
<accession>A0A2A8CXF1</accession>
<proteinExistence type="predicted"/>
<evidence type="ECO:0000313" key="3">
    <source>
        <dbReference type="Proteomes" id="UP000220102"/>
    </source>
</evidence>
<evidence type="ECO:0008006" key="4">
    <source>
        <dbReference type="Google" id="ProtNLM"/>
    </source>
</evidence>
<keyword evidence="1" id="KW-0732">Signal</keyword>
<name>A0A2A8CXF1_9BACT</name>
<dbReference type="RefSeq" id="WP_098075916.1">
    <property type="nucleotide sequence ID" value="NZ_PDEQ01000005.1"/>
</dbReference>
<dbReference type="Gene3D" id="2.50.20.20">
    <property type="match status" value="1"/>
</dbReference>
<dbReference type="Proteomes" id="UP000220102">
    <property type="component" value="Unassembled WGS sequence"/>
</dbReference>